<comment type="caution">
    <text evidence="1">The sequence shown here is derived from an EMBL/GenBank/DDBJ whole genome shotgun (WGS) entry which is preliminary data.</text>
</comment>
<organism evidence="1 2">
    <name type="scientific">Pseudogemmobacter faecipullorum</name>
    <dbReference type="NCBI Taxonomy" id="2755041"/>
    <lineage>
        <taxon>Bacteria</taxon>
        <taxon>Pseudomonadati</taxon>
        <taxon>Pseudomonadota</taxon>
        <taxon>Alphaproteobacteria</taxon>
        <taxon>Rhodobacterales</taxon>
        <taxon>Paracoccaceae</taxon>
        <taxon>Pseudogemmobacter</taxon>
    </lineage>
</organism>
<dbReference type="Proteomes" id="UP001198571">
    <property type="component" value="Unassembled WGS sequence"/>
</dbReference>
<gene>
    <name evidence="1" type="ORF">H0485_20910</name>
</gene>
<evidence type="ECO:0000313" key="2">
    <source>
        <dbReference type="Proteomes" id="UP001198571"/>
    </source>
</evidence>
<reference evidence="1 2" key="1">
    <citation type="submission" date="2020-07" db="EMBL/GenBank/DDBJ databases">
        <title>Pseudogemmobacter sp. nov., isolated from poultry manure in Taiwan.</title>
        <authorList>
            <person name="Lin S.-Y."/>
            <person name="Tang Y.-S."/>
            <person name="Young C.-C."/>
        </authorList>
    </citation>
    <scope>NUCLEOTIDE SEQUENCE [LARGE SCALE GENOMIC DNA]</scope>
    <source>
        <strain evidence="1 2">CC-YST710</strain>
    </source>
</reference>
<evidence type="ECO:0000313" key="1">
    <source>
        <dbReference type="EMBL" id="MCB5412425.1"/>
    </source>
</evidence>
<dbReference type="RefSeq" id="WP_226937841.1">
    <property type="nucleotide sequence ID" value="NZ_JACDXX010000059.1"/>
</dbReference>
<keyword evidence="2" id="KW-1185">Reference proteome</keyword>
<dbReference type="EMBL" id="JACDXX010000059">
    <property type="protein sequence ID" value="MCB5412425.1"/>
    <property type="molecule type" value="Genomic_DNA"/>
</dbReference>
<accession>A0ABS8CTE2</accession>
<protein>
    <submittedName>
        <fullName evidence="1">Uncharacterized protein</fullName>
    </submittedName>
</protein>
<sequence>MSLDKYTLKTVVNGSVVISDTAPRAHVRIGGYVAEDGTLLVTAGDLVLGRLPDLAGALSEIQQRLAVA</sequence>
<name>A0ABS8CTE2_9RHOB</name>
<proteinExistence type="predicted"/>